<evidence type="ECO:0000313" key="1">
    <source>
        <dbReference type="EMBL" id="USQ95861.1"/>
    </source>
</evidence>
<keyword evidence="2" id="KW-1185">Reference proteome</keyword>
<protein>
    <submittedName>
        <fullName evidence="1">Uncharacterized protein</fullName>
    </submittedName>
</protein>
<organism evidence="1 2">
    <name type="scientific">Caulobacter segnis</name>
    <dbReference type="NCBI Taxonomy" id="88688"/>
    <lineage>
        <taxon>Bacteria</taxon>
        <taxon>Pseudomonadati</taxon>
        <taxon>Pseudomonadota</taxon>
        <taxon>Alphaproteobacteria</taxon>
        <taxon>Caulobacterales</taxon>
        <taxon>Caulobacteraceae</taxon>
        <taxon>Caulobacter</taxon>
    </lineage>
</organism>
<dbReference type="Proteomes" id="UP001057520">
    <property type="component" value="Chromosome"/>
</dbReference>
<accession>A0ABY4ZTF6</accession>
<dbReference type="EMBL" id="CP096040">
    <property type="protein sequence ID" value="USQ95861.1"/>
    <property type="molecule type" value="Genomic_DNA"/>
</dbReference>
<gene>
    <name evidence="1" type="ORF">MZV50_25545</name>
</gene>
<evidence type="ECO:0000313" key="2">
    <source>
        <dbReference type="Proteomes" id="UP001057520"/>
    </source>
</evidence>
<proteinExistence type="predicted"/>
<name>A0ABY4ZTF6_9CAUL</name>
<reference evidence="1 2" key="1">
    <citation type="submission" date="2022-04" db="EMBL/GenBank/DDBJ databases">
        <title>Genome sequence of soybean root-associated Caulobacter segnis RL271.</title>
        <authorList>
            <person name="Longley R."/>
            <person name="Bonito G."/>
            <person name="Trigodet F."/>
            <person name="Crosson S."/>
            <person name="Fiebig A."/>
        </authorList>
    </citation>
    <scope>NUCLEOTIDE SEQUENCE [LARGE SCALE GENOMIC DNA]</scope>
    <source>
        <strain evidence="1 2">RL271</strain>
    </source>
</reference>
<sequence length="122" mass="13050">MIILPLIALLAGPTAAEDRSAVVCVRAVQGPRPLTYSGELVGKRPQPGAFKLPLTPAGKDICQTLLRSKIAEWRLEVTTSGFTACSLAPPQFGKRVYYRAKAAASGLKCEPIGTYPIGNWKP</sequence>